<evidence type="ECO:0000313" key="7">
    <source>
        <dbReference type="Proteomes" id="UP000645828"/>
    </source>
</evidence>
<evidence type="ECO:0000256" key="1">
    <source>
        <dbReference type="ARBA" id="ARBA00022741"/>
    </source>
</evidence>
<dbReference type="Proteomes" id="UP000645828">
    <property type="component" value="Unassembled WGS sequence"/>
</dbReference>
<name>A0A811ZWA8_NYCPR</name>
<gene>
    <name evidence="6" type="ORF">NYPRO_LOCUS25697</name>
</gene>
<dbReference type="InterPro" id="IPR027417">
    <property type="entry name" value="P-loop_NTPase"/>
</dbReference>
<reference evidence="6" key="1">
    <citation type="submission" date="2020-12" db="EMBL/GenBank/DDBJ databases">
        <authorList>
            <consortium name="Molecular Ecology Group"/>
        </authorList>
    </citation>
    <scope>NUCLEOTIDE SEQUENCE</scope>
    <source>
        <strain evidence="6">TBG_1078</strain>
    </source>
</reference>
<proteinExistence type="inferred from homology"/>
<keyword evidence="2 4" id="KW-0378">Hydrolase</keyword>
<dbReference type="EC" id="3.6.4.13" evidence="4"/>
<comment type="caution">
    <text evidence="6">The sequence shown here is derived from an EMBL/GenBank/DDBJ whole genome shotgun (WGS) entry which is preliminary data.</text>
</comment>
<sequence>MAKQTRGKASEDSEHGGPEGMDPGDIIESNWHEIIDNFDNMNLKESFLRGIYANVFENPSAIQQRTIIPYYMGETCHACIGGTDVWNEMQKLQAEALHIAISFSTMDQMFVLDEADEMLSRELLFFSIQGTRWTEKMHARDFTVYVLQGDIDQKERDPCFDHFCLLAHGIDVQQVSLVIYYIYLLIGGDFGRKGVAINFVTEEDKRILCDIETFYILQWRKCQ</sequence>
<keyword evidence="3 4" id="KW-0067">ATP-binding</keyword>
<evidence type="ECO:0000313" key="6">
    <source>
        <dbReference type="EMBL" id="CAD7692905.1"/>
    </source>
</evidence>
<dbReference type="GO" id="GO:0005524">
    <property type="term" value="F:ATP binding"/>
    <property type="evidence" value="ECO:0007669"/>
    <property type="project" value="UniProtKB-UniRule"/>
</dbReference>
<comment type="domain">
    <text evidence="4">The Q motif is unique to and characteristic of the DEAD box family of RNA helicases and controls ATP binding and hydrolysis.</text>
</comment>
<keyword evidence="1 4" id="KW-0547">Nucleotide-binding</keyword>
<evidence type="ECO:0000256" key="5">
    <source>
        <dbReference type="SAM" id="MobiDB-lite"/>
    </source>
</evidence>
<dbReference type="SUPFAM" id="SSF52540">
    <property type="entry name" value="P-loop containing nucleoside triphosphate hydrolases"/>
    <property type="match status" value="1"/>
</dbReference>
<evidence type="ECO:0000256" key="4">
    <source>
        <dbReference type="RuleBase" id="RU365068"/>
    </source>
</evidence>
<accession>A0A811ZWA8</accession>
<keyword evidence="4" id="KW-0694">RNA-binding</keyword>
<keyword evidence="4" id="KW-0347">Helicase</keyword>
<comment type="function">
    <text evidence="4">RNA helicase.</text>
</comment>
<dbReference type="GO" id="GO:0003723">
    <property type="term" value="F:RNA binding"/>
    <property type="evidence" value="ECO:0007669"/>
    <property type="project" value="UniProtKB-UniRule"/>
</dbReference>
<comment type="similarity">
    <text evidence="4">Belongs to the DEAD box helicase family.</text>
</comment>
<organism evidence="6 7">
    <name type="scientific">Nyctereutes procyonoides</name>
    <name type="common">Raccoon dog</name>
    <name type="synonym">Canis procyonoides</name>
    <dbReference type="NCBI Taxonomy" id="34880"/>
    <lineage>
        <taxon>Eukaryota</taxon>
        <taxon>Metazoa</taxon>
        <taxon>Chordata</taxon>
        <taxon>Craniata</taxon>
        <taxon>Vertebrata</taxon>
        <taxon>Euteleostomi</taxon>
        <taxon>Mammalia</taxon>
        <taxon>Eutheria</taxon>
        <taxon>Laurasiatheria</taxon>
        <taxon>Carnivora</taxon>
        <taxon>Caniformia</taxon>
        <taxon>Canidae</taxon>
        <taxon>Nyctereutes</taxon>
    </lineage>
</organism>
<protein>
    <recommendedName>
        <fullName evidence="4">ATP-dependent RNA helicase</fullName>
        <ecNumber evidence="4">3.6.4.13</ecNumber>
    </recommendedName>
</protein>
<dbReference type="AlphaFoldDB" id="A0A811ZWA8"/>
<feature type="region of interest" description="Disordered" evidence="5">
    <location>
        <begin position="1"/>
        <end position="26"/>
    </location>
</feature>
<comment type="catalytic activity">
    <reaction evidence="4">
        <text>ATP + H2O = ADP + phosphate + H(+)</text>
        <dbReference type="Rhea" id="RHEA:13065"/>
        <dbReference type="ChEBI" id="CHEBI:15377"/>
        <dbReference type="ChEBI" id="CHEBI:15378"/>
        <dbReference type="ChEBI" id="CHEBI:30616"/>
        <dbReference type="ChEBI" id="CHEBI:43474"/>
        <dbReference type="ChEBI" id="CHEBI:456216"/>
        <dbReference type="EC" id="3.6.4.13"/>
    </reaction>
</comment>
<dbReference type="PANTHER" id="PTHR24031">
    <property type="entry name" value="RNA HELICASE"/>
    <property type="match status" value="1"/>
</dbReference>
<evidence type="ECO:0000256" key="3">
    <source>
        <dbReference type="ARBA" id="ARBA00022840"/>
    </source>
</evidence>
<evidence type="ECO:0000256" key="2">
    <source>
        <dbReference type="ARBA" id="ARBA00022801"/>
    </source>
</evidence>
<dbReference type="GO" id="GO:0016787">
    <property type="term" value="F:hydrolase activity"/>
    <property type="evidence" value="ECO:0007669"/>
    <property type="project" value="UniProtKB-KW"/>
</dbReference>
<dbReference type="EMBL" id="CAJHUB010000776">
    <property type="protein sequence ID" value="CAD7692905.1"/>
    <property type="molecule type" value="Genomic_DNA"/>
</dbReference>
<keyword evidence="7" id="KW-1185">Reference proteome</keyword>
<feature type="compositionally biased region" description="Basic and acidic residues" evidence="5">
    <location>
        <begin position="8"/>
        <end position="17"/>
    </location>
</feature>
<dbReference type="GO" id="GO:0003724">
    <property type="term" value="F:RNA helicase activity"/>
    <property type="evidence" value="ECO:0007669"/>
    <property type="project" value="UniProtKB-EC"/>
</dbReference>